<name>A0A8J2PM50_9HEXA</name>
<gene>
    <name evidence="2" type="ORF">AFUS01_LOCUS35980</name>
</gene>
<proteinExistence type="predicted"/>
<evidence type="ECO:0000259" key="1">
    <source>
        <dbReference type="Pfam" id="PF16064"/>
    </source>
</evidence>
<keyword evidence="3" id="KW-1185">Reference proteome</keyword>
<comment type="caution">
    <text evidence="2">The sequence shown here is derived from an EMBL/GenBank/DDBJ whole genome shotgun (WGS) entry which is preliminary data.</text>
</comment>
<dbReference type="EMBL" id="CAJVCH010537819">
    <property type="protein sequence ID" value="CAG7825898.1"/>
    <property type="molecule type" value="Genomic_DNA"/>
</dbReference>
<reference evidence="2" key="1">
    <citation type="submission" date="2021-06" db="EMBL/GenBank/DDBJ databases">
        <authorList>
            <person name="Hodson N. C."/>
            <person name="Mongue J. A."/>
            <person name="Jaron S. K."/>
        </authorList>
    </citation>
    <scope>NUCLEOTIDE SEQUENCE</scope>
</reference>
<protein>
    <recommendedName>
        <fullName evidence="1">DUF4806 domain-containing protein</fullName>
    </recommendedName>
</protein>
<evidence type="ECO:0000313" key="3">
    <source>
        <dbReference type="Proteomes" id="UP000708208"/>
    </source>
</evidence>
<dbReference type="Proteomes" id="UP000708208">
    <property type="component" value="Unassembled WGS sequence"/>
</dbReference>
<organism evidence="2 3">
    <name type="scientific">Allacma fusca</name>
    <dbReference type="NCBI Taxonomy" id="39272"/>
    <lineage>
        <taxon>Eukaryota</taxon>
        <taxon>Metazoa</taxon>
        <taxon>Ecdysozoa</taxon>
        <taxon>Arthropoda</taxon>
        <taxon>Hexapoda</taxon>
        <taxon>Collembola</taxon>
        <taxon>Symphypleona</taxon>
        <taxon>Sminthuridae</taxon>
        <taxon>Allacma</taxon>
    </lineage>
</organism>
<dbReference type="OrthoDB" id="6614320at2759"/>
<feature type="domain" description="DUF4806" evidence="1">
    <location>
        <begin position="31"/>
        <end position="114"/>
    </location>
</feature>
<dbReference type="Pfam" id="PF16064">
    <property type="entry name" value="DUF4806"/>
    <property type="match status" value="1"/>
</dbReference>
<dbReference type="InterPro" id="IPR032071">
    <property type="entry name" value="DUF4806"/>
</dbReference>
<evidence type="ECO:0000313" key="2">
    <source>
        <dbReference type="EMBL" id="CAG7825898.1"/>
    </source>
</evidence>
<dbReference type="AlphaFoldDB" id="A0A8J2PM50"/>
<accession>A0A8J2PM50</accession>
<sequence>MELKIDKFSKDVQFLKIVPAVPTVKPPEYPDLPLTTGEQLDSFNSFLGDEDGFSYFVNIIAITGANGEKDATDRVLAKIFDVKLAMELNWKGTVKKDKPVKIGIQKYSRLVKLINESVRVIVLPATDKVIPERIQYLLKHEKT</sequence>